<dbReference type="EMBL" id="QZJW01000055">
    <property type="protein sequence ID" value="RJO59935.1"/>
    <property type="molecule type" value="Genomic_DNA"/>
</dbReference>
<accession>A0A419D9Y7</accession>
<dbReference type="AlphaFoldDB" id="A0A419D9Y7"/>
<proteinExistence type="predicted"/>
<evidence type="ECO:0000313" key="2">
    <source>
        <dbReference type="Proteomes" id="UP000285655"/>
    </source>
</evidence>
<comment type="caution">
    <text evidence="1">The sequence shown here is derived from an EMBL/GenBank/DDBJ whole genome shotgun (WGS) entry which is preliminary data.</text>
</comment>
<name>A0A419D9Y7_9BACT</name>
<gene>
    <name evidence="1" type="ORF">C4544_06195</name>
</gene>
<reference evidence="1 2" key="1">
    <citation type="journal article" date="2017" name="ISME J.">
        <title>Energy and carbon metabolisms in a deep terrestrial subsurface fluid microbial community.</title>
        <authorList>
            <person name="Momper L."/>
            <person name="Jungbluth S.P."/>
            <person name="Lee M.D."/>
            <person name="Amend J.P."/>
        </authorList>
    </citation>
    <scope>NUCLEOTIDE SEQUENCE [LARGE SCALE GENOMIC DNA]</scope>
    <source>
        <strain evidence="1">SURF_29</strain>
    </source>
</reference>
<protein>
    <submittedName>
        <fullName evidence="1">Uncharacterized protein</fullName>
    </submittedName>
</protein>
<evidence type="ECO:0000313" key="1">
    <source>
        <dbReference type="EMBL" id="RJO59935.1"/>
    </source>
</evidence>
<sequence>MPKGKDKVNDENIRINCQEITDEEIEEWVLTTRKVLIVLADESKDKYERIYQDFLYDLARLKEAERITDEDYDDILENL</sequence>
<dbReference type="Proteomes" id="UP000285655">
    <property type="component" value="Unassembled WGS sequence"/>
</dbReference>
<organism evidence="1 2">
    <name type="scientific">candidate division WS5 bacterium</name>
    <dbReference type="NCBI Taxonomy" id="2093353"/>
    <lineage>
        <taxon>Bacteria</taxon>
        <taxon>candidate division WS5</taxon>
    </lineage>
</organism>